<feature type="region of interest" description="Disordered" evidence="1">
    <location>
        <begin position="104"/>
        <end position="171"/>
    </location>
</feature>
<gene>
    <name evidence="2" type="ORF">CIHG_00184</name>
</gene>
<dbReference type="VEuPathDB" id="FungiDB:CIHG_00184"/>
<evidence type="ECO:0000313" key="2">
    <source>
        <dbReference type="EMBL" id="KMU82401.1"/>
    </source>
</evidence>
<protein>
    <submittedName>
        <fullName evidence="2">Uncharacterized protein</fullName>
    </submittedName>
</protein>
<sequence length="242" mass="29385">MFAYGTLKTTQKRIYVIALPSWIFHDLEGTKVPFKQSVRSLEHNFGPIRVFLILRWTEVRTNHRNERDRKDSLSTQFGRLRSWYAFRMQWGPYGDWNRREDRLGHQDHQDHQDRREDRLGHQDHQDHQDRREDRLGHQDHQDHQDRREDRLGHQDHQEDHMEDILGGHREDRLEDHMEDILGDHREDRLEAHREDRLEDHMEDTLGDHREEGPTRDPPGKTLSESLRSRRDVNRWVHPGPTL</sequence>
<dbReference type="STRING" id="396776.A0A0J8RCZ1"/>
<reference evidence="3" key="1">
    <citation type="journal article" date="2010" name="Genome Res.">
        <title>Population genomic sequencing of Coccidioides fungi reveals recent hybridization and transposon control.</title>
        <authorList>
            <person name="Neafsey D.E."/>
            <person name="Barker B.M."/>
            <person name="Sharpton T.J."/>
            <person name="Stajich J.E."/>
            <person name="Park D.J."/>
            <person name="Whiston E."/>
            <person name="Hung C.-Y."/>
            <person name="McMahan C."/>
            <person name="White J."/>
            <person name="Sykes S."/>
            <person name="Heiman D."/>
            <person name="Young S."/>
            <person name="Zeng Q."/>
            <person name="Abouelleil A."/>
            <person name="Aftuck L."/>
            <person name="Bessette D."/>
            <person name="Brown A."/>
            <person name="FitzGerald M."/>
            <person name="Lui A."/>
            <person name="Macdonald J.P."/>
            <person name="Priest M."/>
            <person name="Orbach M.J."/>
            <person name="Galgiani J.N."/>
            <person name="Kirkland T.N."/>
            <person name="Cole G.T."/>
            <person name="Birren B.W."/>
            <person name="Henn M.R."/>
            <person name="Taylor J.W."/>
            <person name="Rounsley S.D."/>
        </authorList>
    </citation>
    <scope>NUCLEOTIDE SEQUENCE [LARGE SCALE GENOMIC DNA]</scope>
    <source>
        <strain evidence="3">H538.4</strain>
    </source>
</reference>
<proteinExistence type="predicted"/>
<name>A0A0J8RCZ1_COCIT</name>
<dbReference type="EMBL" id="DS016981">
    <property type="protein sequence ID" value="KMU82401.1"/>
    <property type="molecule type" value="Genomic_DNA"/>
</dbReference>
<feature type="region of interest" description="Disordered" evidence="1">
    <location>
        <begin position="194"/>
        <end position="242"/>
    </location>
</feature>
<evidence type="ECO:0000313" key="3">
    <source>
        <dbReference type="Proteomes" id="UP000054563"/>
    </source>
</evidence>
<organism evidence="2 3">
    <name type="scientific">Coccidioides immitis H538.4</name>
    <dbReference type="NCBI Taxonomy" id="396776"/>
    <lineage>
        <taxon>Eukaryota</taxon>
        <taxon>Fungi</taxon>
        <taxon>Dikarya</taxon>
        <taxon>Ascomycota</taxon>
        <taxon>Pezizomycotina</taxon>
        <taxon>Eurotiomycetes</taxon>
        <taxon>Eurotiomycetidae</taxon>
        <taxon>Onygenales</taxon>
        <taxon>Onygenaceae</taxon>
        <taxon>Coccidioides</taxon>
    </lineage>
</organism>
<dbReference type="AlphaFoldDB" id="A0A0J8RCZ1"/>
<evidence type="ECO:0000256" key="1">
    <source>
        <dbReference type="SAM" id="MobiDB-lite"/>
    </source>
</evidence>
<feature type="compositionally biased region" description="Basic and acidic residues" evidence="1">
    <location>
        <begin position="194"/>
        <end position="218"/>
    </location>
</feature>
<accession>A0A0J8RCZ1</accession>
<dbReference type="Proteomes" id="UP000054563">
    <property type="component" value="Unassembled WGS sequence"/>
</dbReference>